<name>A0A0D2P1J5_HYPSF</name>
<reference evidence="3" key="1">
    <citation type="submission" date="2014-04" db="EMBL/GenBank/DDBJ databases">
        <title>Evolutionary Origins and Diversification of the Mycorrhizal Mutualists.</title>
        <authorList>
            <consortium name="DOE Joint Genome Institute"/>
            <consortium name="Mycorrhizal Genomics Consortium"/>
            <person name="Kohler A."/>
            <person name="Kuo A."/>
            <person name="Nagy L.G."/>
            <person name="Floudas D."/>
            <person name="Copeland A."/>
            <person name="Barry K.W."/>
            <person name="Cichocki N."/>
            <person name="Veneault-Fourrey C."/>
            <person name="LaButti K."/>
            <person name="Lindquist E.A."/>
            <person name="Lipzen A."/>
            <person name="Lundell T."/>
            <person name="Morin E."/>
            <person name="Murat C."/>
            <person name="Riley R."/>
            <person name="Ohm R."/>
            <person name="Sun H."/>
            <person name="Tunlid A."/>
            <person name="Henrissat B."/>
            <person name="Grigoriev I.V."/>
            <person name="Hibbett D.S."/>
            <person name="Martin F."/>
        </authorList>
    </citation>
    <scope>NUCLEOTIDE SEQUENCE [LARGE SCALE GENOMIC DNA]</scope>
    <source>
        <strain evidence="3">FD-334 SS-4</strain>
    </source>
</reference>
<dbReference type="Proteomes" id="UP000054270">
    <property type="component" value="Unassembled WGS sequence"/>
</dbReference>
<protein>
    <submittedName>
        <fullName evidence="2">Uncharacterized protein</fullName>
    </submittedName>
</protein>
<organism evidence="2 3">
    <name type="scientific">Hypholoma sublateritium (strain FD-334 SS-4)</name>
    <dbReference type="NCBI Taxonomy" id="945553"/>
    <lineage>
        <taxon>Eukaryota</taxon>
        <taxon>Fungi</taxon>
        <taxon>Dikarya</taxon>
        <taxon>Basidiomycota</taxon>
        <taxon>Agaricomycotina</taxon>
        <taxon>Agaricomycetes</taxon>
        <taxon>Agaricomycetidae</taxon>
        <taxon>Agaricales</taxon>
        <taxon>Agaricineae</taxon>
        <taxon>Strophariaceae</taxon>
        <taxon>Hypholoma</taxon>
    </lineage>
</organism>
<dbReference type="EMBL" id="KN817549">
    <property type="protein sequence ID" value="KJA22581.1"/>
    <property type="molecule type" value="Genomic_DNA"/>
</dbReference>
<feature type="compositionally biased region" description="Acidic residues" evidence="1">
    <location>
        <begin position="22"/>
        <end position="43"/>
    </location>
</feature>
<feature type="region of interest" description="Disordered" evidence="1">
    <location>
        <begin position="1"/>
        <end position="73"/>
    </location>
</feature>
<sequence>MKPTNEENEELPKPPSNVSDQLCDDNADDDESEQLDEYDDESPDNYSGARGRNIRPTAAVGGLAGGTGSSTKK</sequence>
<accession>A0A0D2P1J5</accession>
<keyword evidence="3" id="KW-1185">Reference proteome</keyword>
<feature type="compositionally biased region" description="Gly residues" evidence="1">
    <location>
        <begin position="62"/>
        <end position="73"/>
    </location>
</feature>
<evidence type="ECO:0000313" key="2">
    <source>
        <dbReference type="EMBL" id="KJA22581.1"/>
    </source>
</evidence>
<evidence type="ECO:0000256" key="1">
    <source>
        <dbReference type="SAM" id="MobiDB-lite"/>
    </source>
</evidence>
<dbReference type="AlphaFoldDB" id="A0A0D2P1J5"/>
<gene>
    <name evidence="2" type="ORF">HYPSUDRAFT_40976</name>
</gene>
<evidence type="ECO:0000313" key="3">
    <source>
        <dbReference type="Proteomes" id="UP000054270"/>
    </source>
</evidence>
<proteinExistence type="predicted"/>